<dbReference type="RefSeq" id="XP_056482452.1">
    <property type="nucleotide sequence ID" value="XM_056636422.1"/>
</dbReference>
<dbReference type="OrthoDB" id="10510795at2759"/>
<feature type="compositionally biased region" description="Polar residues" evidence="1">
    <location>
        <begin position="49"/>
        <end position="88"/>
    </location>
</feature>
<reference evidence="2" key="2">
    <citation type="journal article" date="2023" name="IMA Fungus">
        <title>Comparative genomic study of the Penicillium genus elucidates a diverse pangenome and 15 lateral gene transfer events.</title>
        <authorList>
            <person name="Petersen C."/>
            <person name="Sorensen T."/>
            <person name="Nielsen M.R."/>
            <person name="Sondergaard T.E."/>
            <person name="Sorensen J.L."/>
            <person name="Fitzpatrick D.A."/>
            <person name="Frisvad J.C."/>
            <person name="Nielsen K.L."/>
        </authorList>
    </citation>
    <scope>NUCLEOTIDE SEQUENCE</scope>
    <source>
        <strain evidence="2">IBT 29677</strain>
    </source>
</reference>
<reference evidence="2" key="1">
    <citation type="submission" date="2022-12" db="EMBL/GenBank/DDBJ databases">
        <authorList>
            <person name="Petersen C."/>
        </authorList>
    </citation>
    <scope>NUCLEOTIDE SEQUENCE</scope>
    <source>
        <strain evidence="2">IBT 29677</strain>
    </source>
</reference>
<dbReference type="EMBL" id="JAPZBU010000011">
    <property type="protein sequence ID" value="KAJ5378666.1"/>
    <property type="molecule type" value="Genomic_DNA"/>
</dbReference>
<evidence type="ECO:0000313" key="2">
    <source>
        <dbReference type="EMBL" id="KAJ5378666.1"/>
    </source>
</evidence>
<evidence type="ECO:0000313" key="3">
    <source>
        <dbReference type="Proteomes" id="UP001147747"/>
    </source>
</evidence>
<keyword evidence="3" id="KW-1185">Reference proteome</keyword>
<proteinExistence type="predicted"/>
<accession>A0A9W9SHH6</accession>
<feature type="region of interest" description="Disordered" evidence="1">
    <location>
        <begin position="1"/>
        <end position="98"/>
    </location>
</feature>
<dbReference type="Proteomes" id="UP001147747">
    <property type="component" value="Unassembled WGS sequence"/>
</dbReference>
<dbReference type="GeneID" id="81375402"/>
<protein>
    <submittedName>
        <fullName evidence="2">Uncharacterized protein</fullName>
    </submittedName>
</protein>
<sequence>MSTNKKEYSTETPARTKRKLKFYNSRNTCQEPAPVSKADDVAVIKNADGHTSNNDASGAASGQKTLRSKSSNSLDAHTATKTASQQKTGMKRKTMHPG</sequence>
<comment type="caution">
    <text evidence="2">The sequence shown here is derived from an EMBL/GenBank/DDBJ whole genome shotgun (WGS) entry which is preliminary data.</text>
</comment>
<evidence type="ECO:0000256" key="1">
    <source>
        <dbReference type="SAM" id="MobiDB-lite"/>
    </source>
</evidence>
<feature type="compositionally biased region" description="Basic residues" evidence="1">
    <location>
        <begin position="89"/>
        <end position="98"/>
    </location>
</feature>
<name>A0A9W9SHH6_9EURO</name>
<organism evidence="2 3">
    <name type="scientific">Penicillium cosmopolitanum</name>
    <dbReference type="NCBI Taxonomy" id="1131564"/>
    <lineage>
        <taxon>Eukaryota</taxon>
        <taxon>Fungi</taxon>
        <taxon>Dikarya</taxon>
        <taxon>Ascomycota</taxon>
        <taxon>Pezizomycotina</taxon>
        <taxon>Eurotiomycetes</taxon>
        <taxon>Eurotiomycetidae</taxon>
        <taxon>Eurotiales</taxon>
        <taxon>Aspergillaceae</taxon>
        <taxon>Penicillium</taxon>
    </lineage>
</organism>
<dbReference type="AlphaFoldDB" id="A0A9W9SHH6"/>
<gene>
    <name evidence="2" type="ORF">N7509_011785</name>
</gene>